<protein>
    <submittedName>
        <fullName evidence="1">Uncharacterized protein</fullName>
    </submittedName>
</protein>
<name>A0A9W8X2A5_9PLEO</name>
<reference evidence="1" key="1">
    <citation type="submission" date="2022-10" db="EMBL/GenBank/DDBJ databases">
        <title>Tapping the CABI collections for fungal endophytes: first genome assemblies for Collariella, Neodidymelliopsis, Ascochyta clinopodiicola, Didymella pomorum, Didymosphaeria variabile, Neocosmospora piperis and Neocucurbitaria cava.</title>
        <authorList>
            <person name="Hill R."/>
        </authorList>
    </citation>
    <scope>NUCLEOTIDE SEQUENCE</scope>
    <source>
        <strain evidence="1">IMI 360193</strain>
    </source>
</reference>
<sequence>MLQIKHALNLNMSSLMKLPRELRDQICNLVLTAENERPDITESFDNLIEGRVHYKKPKLEAICKVVLYLPRAAKNNSLSLLLVNRQLHAETLANLNIIAKRAAYSLDIVILDEILLLPTWLSVPVITTSLHTVNVTFRISGSYNARQEFDLEMNRNGPYAKWGRYKGFQTGDGGPPAMSWQVYAVLERFIKVGPASEVRDTNTNKGFTAKCMKIDFQTPVGIPHERMGPPLSGHGSFGGRKNAPGRVLDSGYLADYVAKDLSCMLTFSEGTWFSCGKILYDHLDELVLYKDGNEFRRWDIAEQLRDLEDTRSVKKYKALTWQKRRERGLRCLD</sequence>
<organism evidence="1 2">
    <name type="scientific">Didymella glomerata</name>
    <dbReference type="NCBI Taxonomy" id="749621"/>
    <lineage>
        <taxon>Eukaryota</taxon>
        <taxon>Fungi</taxon>
        <taxon>Dikarya</taxon>
        <taxon>Ascomycota</taxon>
        <taxon>Pezizomycotina</taxon>
        <taxon>Dothideomycetes</taxon>
        <taxon>Pleosporomycetidae</taxon>
        <taxon>Pleosporales</taxon>
        <taxon>Pleosporineae</taxon>
        <taxon>Didymellaceae</taxon>
        <taxon>Didymella</taxon>
    </lineage>
</organism>
<dbReference type="OrthoDB" id="2823490at2759"/>
<dbReference type="EMBL" id="JAPEUV010000024">
    <property type="protein sequence ID" value="KAJ4339262.1"/>
    <property type="molecule type" value="Genomic_DNA"/>
</dbReference>
<dbReference type="AlphaFoldDB" id="A0A9W8X2A5"/>
<dbReference type="Proteomes" id="UP001140562">
    <property type="component" value="Unassembled WGS sequence"/>
</dbReference>
<comment type="caution">
    <text evidence="1">The sequence shown here is derived from an EMBL/GenBank/DDBJ whole genome shotgun (WGS) entry which is preliminary data.</text>
</comment>
<proteinExistence type="predicted"/>
<gene>
    <name evidence="1" type="ORF">N0V87_003436</name>
</gene>
<evidence type="ECO:0000313" key="2">
    <source>
        <dbReference type="Proteomes" id="UP001140562"/>
    </source>
</evidence>
<keyword evidence="2" id="KW-1185">Reference proteome</keyword>
<accession>A0A9W8X2A5</accession>
<evidence type="ECO:0000313" key="1">
    <source>
        <dbReference type="EMBL" id="KAJ4339262.1"/>
    </source>
</evidence>